<sequence>MALCLPQVLGRSVLVYLDNSTTMAYYKKFGETTSKGLLEIVENITGEDNSNNSAHTLEIRYMDPDNNENETILPRMLSATQVIPDPKSGKSPFSRATNGS</sequence>
<dbReference type="AlphaFoldDB" id="A0A1R1Y7K0"/>
<evidence type="ECO:0000313" key="3">
    <source>
        <dbReference type="Proteomes" id="UP000187429"/>
    </source>
</evidence>
<evidence type="ECO:0000313" key="2">
    <source>
        <dbReference type="EMBL" id="OMJ22775.1"/>
    </source>
</evidence>
<proteinExistence type="predicted"/>
<comment type="caution">
    <text evidence="2">The sequence shown here is derived from an EMBL/GenBank/DDBJ whole genome shotgun (WGS) entry which is preliminary data.</text>
</comment>
<keyword evidence="3" id="KW-1185">Reference proteome</keyword>
<dbReference type="EMBL" id="LSSM01002169">
    <property type="protein sequence ID" value="OMJ22775.1"/>
    <property type="molecule type" value="Genomic_DNA"/>
</dbReference>
<feature type="region of interest" description="Disordered" evidence="1">
    <location>
        <begin position="81"/>
        <end position="100"/>
    </location>
</feature>
<dbReference type="OrthoDB" id="7477527at2759"/>
<name>A0A1R1Y7K0_9FUNG</name>
<protein>
    <submittedName>
        <fullName evidence="2">Uncharacterized protein</fullName>
    </submittedName>
</protein>
<evidence type="ECO:0000256" key="1">
    <source>
        <dbReference type="SAM" id="MobiDB-lite"/>
    </source>
</evidence>
<accession>A0A1R1Y7K0</accession>
<dbReference type="Proteomes" id="UP000187429">
    <property type="component" value="Unassembled WGS sequence"/>
</dbReference>
<organism evidence="2 3">
    <name type="scientific">Smittium culicis</name>
    <dbReference type="NCBI Taxonomy" id="133412"/>
    <lineage>
        <taxon>Eukaryota</taxon>
        <taxon>Fungi</taxon>
        <taxon>Fungi incertae sedis</taxon>
        <taxon>Zoopagomycota</taxon>
        <taxon>Kickxellomycotina</taxon>
        <taxon>Harpellomycetes</taxon>
        <taxon>Harpellales</taxon>
        <taxon>Legeriomycetaceae</taxon>
        <taxon>Smittium</taxon>
    </lineage>
</organism>
<gene>
    <name evidence="2" type="ORF">AYI69_g5265</name>
</gene>
<reference evidence="3" key="1">
    <citation type="submission" date="2017-01" db="EMBL/GenBank/DDBJ databases">
        <authorList>
            <person name="Wang Y."/>
            <person name="White M."/>
            <person name="Kvist S."/>
            <person name="Moncalvo J.-M."/>
        </authorList>
    </citation>
    <scope>NUCLEOTIDE SEQUENCE [LARGE SCALE GENOMIC DNA]</scope>
    <source>
        <strain evidence="3">ID-206-W2</strain>
    </source>
</reference>